<dbReference type="InterPro" id="IPR009363">
    <property type="entry name" value="Phage_Mu_Gp16"/>
</dbReference>
<name>A0A248LQ63_9NEIS</name>
<reference evidence="2" key="1">
    <citation type="submission" date="2017-06" db="EMBL/GenBank/DDBJ databases">
        <title>Whole genome sequence of Laribacter hongkongensis LHGZ1.</title>
        <authorList>
            <person name="Chen D."/>
            <person name="Wu H."/>
            <person name="Chen J."/>
        </authorList>
    </citation>
    <scope>NUCLEOTIDE SEQUENCE [LARGE SCALE GENOMIC DNA]</scope>
    <source>
        <strain evidence="2">LHGZ1</strain>
    </source>
</reference>
<evidence type="ECO:0000313" key="2">
    <source>
        <dbReference type="Proteomes" id="UP000197424"/>
    </source>
</evidence>
<dbReference type="EMBL" id="CP022115">
    <property type="protein sequence ID" value="ASJ26233.1"/>
    <property type="molecule type" value="Genomic_DNA"/>
</dbReference>
<gene>
    <name evidence="1" type="ORF">LHGZ1_3402</name>
</gene>
<accession>A0A248LQ63</accession>
<protein>
    <submittedName>
        <fullName evidence="1">DUF1018 domain containing protein</fullName>
    </submittedName>
</protein>
<sequence length="131" mass="14806">MDRATLAKIHIAKKDLGMDDDTYRAMLKTVAGVSSSRDLDDKAAAKVLRHLRRCGWKPAFGQRPHAARSREALLGKVEALLADGGKHWNYAHGMARKMFGIDQVHWLDDEQLHKLVAALTYHAKRQEARHD</sequence>
<dbReference type="AlphaFoldDB" id="A0A248LQ63"/>
<dbReference type="RefSeq" id="WP_088861783.1">
    <property type="nucleotide sequence ID" value="NZ_CP022115.1"/>
</dbReference>
<dbReference type="Proteomes" id="UP000197424">
    <property type="component" value="Chromosome"/>
</dbReference>
<evidence type="ECO:0000313" key="1">
    <source>
        <dbReference type="EMBL" id="ASJ26233.1"/>
    </source>
</evidence>
<proteinExistence type="predicted"/>
<dbReference type="Pfam" id="PF06252">
    <property type="entry name" value="GemA"/>
    <property type="match status" value="1"/>
</dbReference>
<dbReference type="OrthoDB" id="5460653at2"/>
<organism evidence="1 2">
    <name type="scientific">Laribacter hongkongensis</name>
    <dbReference type="NCBI Taxonomy" id="168471"/>
    <lineage>
        <taxon>Bacteria</taxon>
        <taxon>Pseudomonadati</taxon>
        <taxon>Pseudomonadota</taxon>
        <taxon>Betaproteobacteria</taxon>
        <taxon>Neisseriales</taxon>
        <taxon>Aquaspirillaceae</taxon>
        <taxon>Laribacter</taxon>
    </lineage>
</organism>